<accession>A0A0D1M417</accession>
<gene>
    <name evidence="1" type="ORF">SR41_13170</name>
</gene>
<dbReference type="AlphaFoldDB" id="A0A0D1M417"/>
<dbReference type="PATRIC" id="fig|1549858.7.peg.2339"/>
<protein>
    <submittedName>
        <fullName evidence="1">Uncharacterized protein</fullName>
    </submittedName>
</protein>
<proteinExistence type="predicted"/>
<sequence>MAARDRTSLEGRPSGFAEVALQDGRVLQFGDNLNGPLAEDKTSVWSIVGDGAPVADIKPFFSDAIAVLTNEITPPAIGMVTSVQRLWPAIVLILDGNNVPVTSRHLAIARAVRSIQHTQQVLPLQRCVEIAMRAAIIMSKWDAAEVLVPDETACATS</sequence>
<evidence type="ECO:0000313" key="1">
    <source>
        <dbReference type="EMBL" id="KIU26715.1"/>
    </source>
</evidence>
<organism evidence="1 2">
    <name type="scientific">Sphingomonas melonis</name>
    <dbReference type="NCBI Taxonomy" id="152682"/>
    <lineage>
        <taxon>Bacteria</taxon>
        <taxon>Pseudomonadati</taxon>
        <taxon>Pseudomonadota</taxon>
        <taxon>Alphaproteobacteria</taxon>
        <taxon>Sphingomonadales</taxon>
        <taxon>Sphingomonadaceae</taxon>
        <taxon>Sphingomonas</taxon>
    </lineage>
</organism>
<comment type="caution">
    <text evidence="1">The sequence shown here is derived from an EMBL/GenBank/DDBJ whole genome shotgun (WGS) entry which is preliminary data.</text>
</comment>
<reference evidence="1 2" key="1">
    <citation type="submission" date="2015-01" db="EMBL/GenBank/DDBJ databases">
        <title>Genome of Sphingomonas taxi strain 30a.</title>
        <authorList>
            <person name="Eevers N."/>
            <person name="Van Hamme J."/>
            <person name="Bottos E."/>
            <person name="Weyens N."/>
            <person name="Vangronsveld J."/>
        </authorList>
    </citation>
    <scope>NUCLEOTIDE SEQUENCE [LARGE SCALE GENOMIC DNA]</scope>
    <source>
        <strain evidence="1 2">30a</strain>
    </source>
</reference>
<name>A0A0D1M417_9SPHN</name>
<evidence type="ECO:0000313" key="2">
    <source>
        <dbReference type="Proteomes" id="UP000033203"/>
    </source>
</evidence>
<dbReference type="Proteomes" id="UP000033203">
    <property type="component" value="Unassembled WGS sequence"/>
</dbReference>
<dbReference type="EMBL" id="JXTP01000064">
    <property type="protein sequence ID" value="KIU26715.1"/>
    <property type="molecule type" value="Genomic_DNA"/>
</dbReference>